<dbReference type="KEGG" id="smon:AWR27_08115"/>
<accession>A0A1P9WVB2</accession>
<gene>
    <name evidence="1" type="ORF">AWR27_08115</name>
</gene>
<organism evidence="1 2">
    <name type="scientific">Spirosoma montaniterrae</name>
    <dbReference type="NCBI Taxonomy" id="1178516"/>
    <lineage>
        <taxon>Bacteria</taxon>
        <taxon>Pseudomonadati</taxon>
        <taxon>Bacteroidota</taxon>
        <taxon>Cytophagia</taxon>
        <taxon>Cytophagales</taxon>
        <taxon>Cytophagaceae</taxon>
        <taxon>Spirosoma</taxon>
    </lineage>
</organism>
<dbReference type="Proteomes" id="UP000187941">
    <property type="component" value="Chromosome"/>
</dbReference>
<evidence type="ECO:0000313" key="2">
    <source>
        <dbReference type="Proteomes" id="UP000187941"/>
    </source>
</evidence>
<sequence length="89" mass="10014">MTVRVVTEPDCDTPASVPYTKTVATAYFWGLMQPKDIEPPCDKRFYHLNGVTVRSTFGQYLLSGVTLGIVNKRRIEWCCAPYVPPTDSL</sequence>
<name>A0A1P9WVB2_9BACT</name>
<proteinExistence type="predicted"/>
<dbReference type="STRING" id="1178516.AWR27_08115"/>
<protein>
    <submittedName>
        <fullName evidence="1">Uncharacterized protein</fullName>
    </submittedName>
</protein>
<evidence type="ECO:0000313" key="1">
    <source>
        <dbReference type="EMBL" id="AQG79293.1"/>
    </source>
</evidence>
<dbReference type="EMBL" id="CP014263">
    <property type="protein sequence ID" value="AQG79293.1"/>
    <property type="molecule type" value="Genomic_DNA"/>
</dbReference>
<dbReference type="AlphaFoldDB" id="A0A1P9WVB2"/>
<keyword evidence="2" id="KW-1185">Reference proteome</keyword>
<reference evidence="1 2" key="1">
    <citation type="submission" date="2016-01" db="EMBL/GenBank/DDBJ databases">
        <authorList>
            <person name="Oliw E.H."/>
        </authorList>
    </citation>
    <scope>NUCLEOTIDE SEQUENCE [LARGE SCALE GENOMIC DNA]</scope>
    <source>
        <strain evidence="1 2">DY10</strain>
    </source>
</reference>